<dbReference type="Gene3D" id="3.55.50.10">
    <property type="entry name" value="Baseplate protein-like domains"/>
    <property type="match status" value="1"/>
</dbReference>
<sequence>MSEVLSYDNLQVSPYRITQLQELSIVKKVNDHTRLRLTGIVPEELTDRYVKMTEADTNIEIKQVNDESQGTPLFAGVVQHIEVKAIRGVYYIEIEAISHTYKLDMKRRTRSFQHAKMTYAALLETIIADYPWVDVMDIVSDGSCIGAFTLQYQETDWEFLQRMASRLSTGLVAASVFDKPKFYFGIPDGSVKGALEDYNYRVKKNLSNYRTSYENGRLGVDESDFIFYEVETNKVMELGNEIAFKGRSLHVCEIHTEMRNSIVKHVYTLCPRQGLYQNIRYNNKIAGISLQGEVISLTAGKIKVHLDMDPEQKIGGAHWFPYSSMYTAEGSTGWYCMPELGDHVMIYFPSMKEEEGIAISSVRKDTKESRTNKVSDPNIKYFRTASGKELMFSPEEIVITGKDGEVYIRLHDIEGIEIVSKKPIRLKSDEDIVMDSQKSVIIRAEKELKMQCKDSVIKMLEGSTLIRGKDVKTN</sequence>
<dbReference type="Proteomes" id="UP000316208">
    <property type="component" value="Unassembled WGS sequence"/>
</dbReference>
<proteinExistence type="predicted"/>
<evidence type="ECO:0008006" key="3">
    <source>
        <dbReference type="Google" id="ProtNLM"/>
    </source>
</evidence>
<keyword evidence="2" id="KW-1185">Reference proteome</keyword>
<dbReference type="Pfam" id="PF05954">
    <property type="entry name" value="Phage_GPD"/>
    <property type="match status" value="1"/>
</dbReference>
<reference evidence="1 2" key="1">
    <citation type="submission" date="2018-03" db="EMBL/GenBank/DDBJ databases">
        <title>Aerobic endospore-forming bacteria genome sequencing and assembly.</title>
        <authorList>
            <person name="Cavalcante D.A."/>
            <person name="Driks A."/>
            <person name="Putonti C."/>
            <person name="De-Souza M.T."/>
        </authorList>
    </citation>
    <scope>NUCLEOTIDE SEQUENCE [LARGE SCALE GENOMIC DNA]</scope>
    <source>
        <strain evidence="1 2">SDF0028</strain>
    </source>
</reference>
<gene>
    <name evidence="1" type="ORF">C7Y44_25135</name>
</gene>
<protein>
    <recommendedName>
        <fullName evidence="3">Gp5/Type VI secretion system Vgr protein OB-fold domain-containing protein</fullName>
    </recommendedName>
</protein>
<organism evidence="1 2">
    <name type="scientific">Paenibacillus popilliae</name>
    <name type="common">Bacillus popilliae</name>
    <dbReference type="NCBI Taxonomy" id="78057"/>
    <lineage>
        <taxon>Bacteria</taxon>
        <taxon>Bacillati</taxon>
        <taxon>Bacillota</taxon>
        <taxon>Bacilli</taxon>
        <taxon>Bacillales</taxon>
        <taxon>Paenibacillaceae</taxon>
        <taxon>Paenibacillus</taxon>
    </lineage>
</organism>
<dbReference type="RefSeq" id="WP_142546177.1">
    <property type="nucleotide sequence ID" value="NZ_SADY01000009.1"/>
</dbReference>
<dbReference type="Gene3D" id="2.30.110.50">
    <property type="match status" value="1"/>
</dbReference>
<dbReference type="EMBL" id="SADY01000009">
    <property type="protein sequence ID" value="TQR41801.1"/>
    <property type="molecule type" value="Genomic_DNA"/>
</dbReference>
<evidence type="ECO:0000313" key="1">
    <source>
        <dbReference type="EMBL" id="TQR41801.1"/>
    </source>
</evidence>
<evidence type="ECO:0000313" key="2">
    <source>
        <dbReference type="Proteomes" id="UP000316208"/>
    </source>
</evidence>
<accession>A0ABY3AKG2</accession>
<name>A0ABY3AKG2_PAEPP</name>
<dbReference type="SUPFAM" id="SSF69279">
    <property type="entry name" value="Phage tail proteins"/>
    <property type="match status" value="1"/>
</dbReference>
<comment type="caution">
    <text evidence="1">The sequence shown here is derived from an EMBL/GenBank/DDBJ whole genome shotgun (WGS) entry which is preliminary data.</text>
</comment>